<organism evidence="1 2">
    <name type="scientific">Cirrhinus molitorella</name>
    <name type="common">mud carp</name>
    <dbReference type="NCBI Taxonomy" id="172907"/>
    <lineage>
        <taxon>Eukaryota</taxon>
        <taxon>Metazoa</taxon>
        <taxon>Chordata</taxon>
        <taxon>Craniata</taxon>
        <taxon>Vertebrata</taxon>
        <taxon>Euteleostomi</taxon>
        <taxon>Actinopterygii</taxon>
        <taxon>Neopterygii</taxon>
        <taxon>Teleostei</taxon>
        <taxon>Ostariophysi</taxon>
        <taxon>Cypriniformes</taxon>
        <taxon>Cyprinidae</taxon>
        <taxon>Labeoninae</taxon>
        <taxon>Labeonini</taxon>
        <taxon>Cirrhinus</taxon>
    </lineage>
</organism>
<sequence length="161" mass="18405">MADVLKNKDEVGHILVQVQDDLRQLKRNLVRLTVEENGEVLDIQALDAAISRTENGIRRHAEDYLKTINSQVLTLPCIEEPEKKPVPTKLVKWQPQYESIPNALPQRCQIPGPSPGEKHKSAFIMRLLNNPFHPKNKEIVQQNYGIQLPHLHKRSRANVSC</sequence>
<keyword evidence="2" id="KW-1185">Reference proteome</keyword>
<proteinExistence type="predicted"/>
<dbReference type="Proteomes" id="UP001558613">
    <property type="component" value="Unassembled WGS sequence"/>
</dbReference>
<name>A0ABR3LYM0_9TELE</name>
<reference evidence="1 2" key="1">
    <citation type="submission" date="2023-09" db="EMBL/GenBank/DDBJ databases">
        <authorList>
            <person name="Wang M."/>
        </authorList>
    </citation>
    <scope>NUCLEOTIDE SEQUENCE [LARGE SCALE GENOMIC DNA]</scope>
    <source>
        <strain evidence="1">GT-2023</strain>
        <tissue evidence="1">Liver</tissue>
    </source>
</reference>
<protein>
    <submittedName>
        <fullName evidence="1">Uncharacterized protein</fullName>
    </submittedName>
</protein>
<accession>A0ABR3LYM0</accession>
<gene>
    <name evidence="1" type="ORF">QQF64_012399</name>
</gene>
<dbReference type="EMBL" id="JAYMGO010000018">
    <property type="protein sequence ID" value="KAL1256854.1"/>
    <property type="molecule type" value="Genomic_DNA"/>
</dbReference>
<evidence type="ECO:0000313" key="1">
    <source>
        <dbReference type="EMBL" id="KAL1256854.1"/>
    </source>
</evidence>
<dbReference type="PANTHER" id="PTHR14465:SF0">
    <property type="entry name" value="IQ DOMAIN-CONTAINING PROTEIN H"/>
    <property type="match status" value="1"/>
</dbReference>
<evidence type="ECO:0000313" key="2">
    <source>
        <dbReference type="Proteomes" id="UP001558613"/>
    </source>
</evidence>
<dbReference type="PANTHER" id="PTHR14465">
    <property type="entry name" value="IQ DOMAIN-CONTAINING PROTEIN H"/>
    <property type="match status" value="1"/>
</dbReference>
<comment type="caution">
    <text evidence="1">The sequence shown here is derived from an EMBL/GenBank/DDBJ whole genome shotgun (WGS) entry which is preliminary data.</text>
</comment>
<dbReference type="InterPro" id="IPR038752">
    <property type="entry name" value="IQCH"/>
</dbReference>